<dbReference type="EMBL" id="KE343711">
    <property type="protein sequence ID" value="EXB39080.1"/>
    <property type="molecule type" value="Genomic_DNA"/>
</dbReference>
<dbReference type="InterPro" id="IPR058980">
    <property type="entry name" value="Glyco_transf_N"/>
</dbReference>
<dbReference type="OrthoDB" id="5835829at2759"/>
<protein>
    <submittedName>
        <fullName evidence="4">Zeatin O-xylosyltransferase</fullName>
    </submittedName>
</protein>
<comment type="similarity">
    <text evidence="1">Belongs to the UDP-glycosyltransferase family.</text>
</comment>
<name>W9QSK4_9ROSA</name>
<proteinExistence type="inferred from homology"/>
<dbReference type="SUPFAM" id="SSF53756">
    <property type="entry name" value="UDP-Glycosyltransferase/glycogen phosphorylase"/>
    <property type="match status" value="1"/>
</dbReference>
<dbReference type="InterPro" id="IPR002213">
    <property type="entry name" value="UDP_glucos_trans"/>
</dbReference>
<reference evidence="5" key="1">
    <citation type="submission" date="2013-01" db="EMBL/GenBank/DDBJ databases">
        <title>Draft Genome Sequence of a Mulberry Tree, Morus notabilis C.K. Schneid.</title>
        <authorList>
            <person name="He N."/>
            <person name="Zhao S."/>
        </authorList>
    </citation>
    <scope>NUCLEOTIDE SEQUENCE</scope>
</reference>
<dbReference type="AlphaFoldDB" id="W9QSK4"/>
<dbReference type="FunFam" id="3.40.50.2000:FF:000060">
    <property type="entry name" value="Glycosyltransferase"/>
    <property type="match status" value="1"/>
</dbReference>
<dbReference type="CDD" id="cd03784">
    <property type="entry name" value="GT1_Gtf-like"/>
    <property type="match status" value="1"/>
</dbReference>
<accession>W9QSK4</accession>
<gene>
    <name evidence="4" type="ORF">L484_016550</name>
</gene>
<dbReference type="Pfam" id="PF00201">
    <property type="entry name" value="UDPGT"/>
    <property type="match status" value="1"/>
</dbReference>
<dbReference type="PANTHER" id="PTHR48044:SF22">
    <property type="entry name" value="GLYCOSYLTRANSFERASE"/>
    <property type="match status" value="1"/>
</dbReference>
<dbReference type="GO" id="GO:0008194">
    <property type="term" value="F:UDP-glycosyltransferase activity"/>
    <property type="evidence" value="ECO:0007669"/>
    <property type="project" value="InterPro"/>
</dbReference>
<evidence type="ECO:0000259" key="3">
    <source>
        <dbReference type="Pfam" id="PF26168"/>
    </source>
</evidence>
<keyword evidence="2 4" id="KW-0808">Transferase</keyword>
<feature type="domain" description="Glycosyltransferase N-terminal" evidence="3">
    <location>
        <begin position="8"/>
        <end position="73"/>
    </location>
</feature>
<sequence length="303" mass="34128">MGLELHPEIPPVEGCLNPEFEAFMAYQTNLLNGKSGHLYNTSRVIESCFIDFILAKETETNEDMKIWAIGPLETVTIFKQIVPNSSGEHKRDCSCLEWLDKQERNSVLYISFGTTTFMEDEQIRELAIGLEKSGVKFLWVLRDADKGNVFDESEARRLQLPQGFEERVKGKGIVVRDWAPQLEILGHSSTGGFMSHCGWNSCFESISLGVPIAAWSMHSDQPMNAVLITDLLKVGVVVREWTKRDELVSSSVIEKVAKRLMKSEEGDEIREKAEELGNELRKAVAEGGVSRMELNSFIAQITR</sequence>
<evidence type="ECO:0000256" key="2">
    <source>
        <dbReference type="ARBA" id="ARBA00022679"/>
    </source>
</evidence>
<dbReference type="eggNOG" id="KOG1192">
    <property type="taxonomic scope" value="Eukaryota"/>
</dbReference>
<evidence type="ECO:0000313" key="4">
    <source>
        <dbReference type="EMBL" id="EXB39080.1"/>
    </source>
</evidence>
<dbReference type="PANTHER" id="PTHR48044">
    <property type="entry name" value="GLYCOSYLTRANSFERASE"/>
    <property type="match status" value="1"/>
</dbReference>
<dbReference type="KEGG" id="mnt:21399593"/>
<dbReference type="GO" id="GO:1901135">
    <property type="term" value="P:carbohydrate derivative metabolic process"/>
    <property type="evidence" value="ECO:0007669"/>
    <property type="project" value="UniProtKB-ARBA"/>
</dbReference>
<dbReference type="Proteomes" id="UP000030645">
    <property type="component" value="Unassembled WGS sequence"/>
</dbReference>
<evidence type="ECO:0000313" key="5">
    <source>
        <dbReference type="Proteomes" id="UP000030645"/>
    </source>
</evidence>
<dbReference type="Pfam" id="PF26168">
    <property type="entry name" value="Glyco_transf_N"/>
    <property type="match status" value="1"/>
</dbReference>
<keyword evidence="5" id="KW-1185">Reference proteome</keyword>
<organism evidence="4 5">
    <name type="scientific">Morus notabilis</name>
    <dbReference type="NCBI Taxonomy" id="981085"/>
    <lineage>
        <taxon>Eukaryota</taxon>
        <taxon>Viridiplantae</taxon>
        <taxon>Streptophyta</taxon>
        <taxon>Embryophyta</taxon>
        <taxon>Tracheophyta</taxon>
        <taxon>Spermatophyta</taxon>
        <taxon>Magnoliopsida</taxon>
        <taxon>eudicotyledons</taxon>
        <taxon>Gunneridae</taxon>
        <taxon>Pentapetalae</taxon>
        <taxon>rosids</taxon>
        <taxon>fabids</taxon>
        <taxon>Rosales</taxon>
        <taxon>Moraceae</taxon>
        <taxon>Moreae</taxon>
        <taxon>Morus</taxon>
    </lineage>
</organism>
<dbReference type="Gene3D" id="3.40.50.2000">
    <property type="entry name" value="Glycogen Phosphorylase B"/>
    <property type="match status" value="2"/>
</dbReference>
<evidence type="ECO:0000256" key="1">
    <source>
        <dbReference type="ARBA" id="ARBA00009995"/>
    </source>
</evidence>